<dbReference type="PANTHER" id="PTHR42901">
    <property type="entry name" value="ALCOHOL DEHYDROGENASE"/>
    <property type="match status" value="1"/>
</dbReference>
<dbReference type="Gene3D" id="3.40.50.720">
    <property type="entry name" value="NAD(P)-binding Rossmann-like Domain"/>
    <property type="match status" value="1"/>
</dbReference>
<dbReference type="SUPFAM" id="SSF51735">
    <property type="entry name" value="NAD(P)-binding Rossmann-fold domains"/>
    <property type="match status" value="1"/>
</dbReference>
<dbReference type="EMBL" id="JAULSR010000002">
    <property type="protein sequence ID" value="KAK0629559.1"/>
    <property type="molecule type" value="Genomic_DNA"/>
</dbReference>
<keyword evidence="2" id="KW-0560">Oxidoreductase</keyword>
<evidence type="ECO:0000313" key="5">
    <source>
        <dbReference type="Proteomes" id="UP001174934"/>
    </source>
</evidence>
<gene>
    <name evidence="4" type="ORF">B0T17DRAFT_525825</name>
</gene>
<feature type="domain" description="Ketoreductase" evidence="3">
    <location>
        <begin position="32"/>
        <end position="200"/>
    </location>
</feature>
<accession>A0AA39X916</accession>
<dbReference type="InterPro" id="IPR036291">
    <property type="entry name" value="NAD(P)-bd_dom_sf"/>
</dbReference>
<dbReference type="Proteomes" id="UP001174934">
    <property type="component" value="Unassembled WGS sequence"/>
</dbReference>
<protein>
    <recommendedName>
        <fullName evidence="3">Ketoreductase domain-containing protein</fullName>
    </recommendedName>
</protein>
<dbReference type="InterPro" id="IPR002347">
    <property type="entry name" value="SDR_fam"/>
</dbReference>
<proteinExistence type="inferred from homology"/>
<dbReference type="PANTHER" id="PTHR42901:SF1">
    <property type="entry name" value="ALCOHOL DEHYDROGENASE"/>
    <property type="match status" value="1"/>
</dbReference>
<dbReference type="InterPro" id="IPR057326">
    <property type="entry name" value="KR_dom"/>
</dbReference>
<reference evidence="4" key="1">
    <citation type="submission" date="2023-06" db="EMBL/GenBank/DDBJ databases">
        <title>Genome-scale phylogeny and comparative genomics of the fungal order Sordariales.</title>
        <authorList>
            <consortium name="Lawrence Berkeley National Laboratory"/>
            <person name="Hensen N."/>
            <person name="Bonometti L."/>
            <person name="Westerberg I."/>
            <person name="Brannstrom I.O."/>
            <person name="Guillou S."/>
            <person name="Cros-Aarteil S."/>
            <person name="Calhoun S."/>
            <person name="Haridas S."/>
            <person name="Kuo A."/>
            <person name="Mondo S."/>
            <person name="Pangilinan J."/>
            <person name="Riley R."/>
            <person name="LaButti K."/>
            <person name="Andreopoulos B."/>
            <person name="Lipzen A."/>
            <person name="Chen C."/>
            <person name="Yanf M."/>
            <person name="Daum C."/>
            <person name="Ng V."/>
            <person name="Clum A."/>
            <person name="Steindorff A."/>
            <person name="Ohm R."/>
            <person name="Martin F."/>
            <person name="Silar P."/>
            <person name="Natvig D."/>
            <person name="Lalanne C."/>
            <person name="Gautier V."/>
            <person name="Ament-velasquez S.L."/>
            <person name="Kruys A."/>
            <person name="Hutchinson M.I."/>
            <person name="Powell A.J."/>
            <person name="Barry K."/>
            <person name="Miller A.N."/>
            <person name="Grigoriev I.V."/>
            <person name="Debuchy R."/>
            <person name="Gladieux P."/>
            <person name="Thoren M.H."/>
            <person name="Johannesson H."/>
        </authorList>
    </citation>
    <scope>NUCLEOTIDE SEQUENCE</scope>
    <source>
        <strain evidence="4">SMH3391-2</strain>
    </source>
</reference>
<comment type="caution">
    <text evidence="4">The sequence shown here is derived from an EMBL/GenBank/DDBJ whole genome shotgun (WGS) entry which is preliminary data.</text>
</comment>
<evidence type="ECO:0000256" key="2">
    <source>
        <dbReference type="ARBA" id="ARBA00023002"/>
    </source>
</evidence>
<dbReference type="PRINTS" id="PR00081">
    <property type="entry name" value="GDHRDH"/>
</dbReference>
<evidence type="ECO:0000259" key="3">
    <source>
        <dbReference type="SMART" id="SM00822"/>
    </source>
</evidence>
<dbReference type="Pfam" id="PF00106">
    <property type="entry name" value="adh_short"/>
    <property type="match status" value="1"/>
</dbReference>
<dbReference type="CDD" id="cd05233">
    <property type="entry name" value="SDR_c"/>
    <property type="match status" value="1"/>
</dbReference>
<dbReference type="AlphaFoldDB" id="A0AA39X916"/>
<comment type="similarity">
    <text evidence="1">Belongs to the short-chain dehydrogenases/reductases (SDR) family.</text>
</comment>
<evidence type="ECO:0000256" key="1">
    <source>
        <dbReference type="ARBA" id="ARBA00006484"/>
    </source>
</evidence>
<sequence length="298" mass="31201">MASVFPNPFPPYHTKAYPAIDPARPELSSKGKSVLITGGGAGIGASIAHAFAKSGAAIIGIVGRRLAVLDATKAAIQADHPGVQVEAITGDITSASSITSAVKLFASKTPSGKIDVLVANAAYLGDNNVIEAADADEYWSSYEINVKGAFNLIRAFGPVSADKGAVVLEISSGAIHLPPLKGISAYQSSKLAVVPLWDHFVKDREAQGIRVVHIQPGSLGTDMGNKAKAQSGATFPLDDIDLPGAFAVWAASDEAAFLNYRFVWANWDVDGLKASKDELSKDPFKFTIGLLGWTNPAE</sequence>
<name>A0AA39X916_9PEZI</name>
<keyword evidence="5" id="KW-1185">Reference proteome</keyword>
<dbReference type="SMART" id="SM00822">
    <property type="entry name" value="PKS_KR"/>
    <property type="match status" value="1"/>
</dbReference>
<dbReference type="GO" id="GO:0016491">
    <property type="term" value="F:oxidoreductase activity"/>
    <property type="evidence" value="ECO:0007669"/>
    <property type="project" value="UniProtKB-KW"/>
</dbReference>
<organism evidence="4 5">
    <name type="scientific">Bombardia bombarda</name>
    <dbReference type="NCBI Taxonomy" id="252184"/>
    <lineage>
        <taxon>Eukaryota</taxon>
        <taxon>Fungi</taxon>
        <taxon>Dikarya</taxon>
        <taxon>Ascomycota</taxon>
        <taxon>Pezizomycotina</taxon>
        <taxon>Sordariomycetes</taxon>
        <taxon>Sordariomycetidae</taxon>
        <taxon>Sordariales</taxon>
        <taxon>Lasiosphaeriaceae</taxon>
        <taxon>Bombardia</taxon>
    </lineage>
</organism>
<evidence type="ECO:0000313" key="4">
    <source>
        <dbReference type="EMBL" id="KAK0629559.1"/>
    </source>
</evidence>